<evidence type="ECO:0000256" key="2">
    <source>
        <dbReference type="ARBA" id="ARBA00022553"/>
    </source>
</evidence>
<keyword evidence="5" id="KW-0677">Repeat</keyword>
<dbReference type="PROSITE" id="PS50053">
    <property type="entry name" value="UBIQUITIN_2"/>
    <property type="match status" value="1"/>
</dbReference>
<evidence type="ECO:0000256" key="8">
    <source>
        <dbReference type="ARBA" id="ARBA00022833"/>
    </source>
</evidence>
<evidence type="ECO:0000256" key="5">
    <source>
        <dbReference type="ARBA" id="ARBA00022737"/>
    </source>
</evidence>
<comment type="caution">
    <text evidence="11">The sequence shown here is derived from an EMBL/GenBank/DDBJ whole genome shotgun (WGS) entry which is preliminary data.</text>
</comment>
<keyword evidence="7" id="KW-0833">Ubl conjugation pathway</keyword>
<evidence type="ECO:0000259" key="9">
    <source>
        <dbReference type="PROSITE" id="PS50053"/>
    </source>
</evidence>
<protein>
    <recommendedName>
        <fullName evidence="13">RBR-type E3 ubiquitin transferase</fullName>
    </recommendedName>
</protein>
<dbReference type="Gene3D" id="3.10.20.90">
    <property type="entry name" value="Phosphatidylinositol 3-kinase Catalytic Subunit, Chain A, domain 1"/>
    <property type="match status" value="1"/>
</dbReference>
<sequence>MVYRIVVKDEKGIDRTMDLGDTELEMQRITVGQLKTRISKVCGIPEDQQRLIFKGRELEGNTKPLFEYGIQHMSCIQMTLRLRGGATPPLHDRGLGDKEDCGPKPFHRFPKLFGHEEDLQDAVQVAVSQLWKINMSIPEQDSPEKKYDPLDKTLKFVNRGDDLDPLTAKNPTESPVFHWCYMKEPHFLFKLVTTVTVYLMYDFLISTASDFNSLRAEMSCGHAVTPDSLTRWCRSQLDEGNHKFRCSAVVEGTKQCNKLWSYQEVRRLADLSVDEMEYFEQKMASLSVSEYCEVQSCPKCKTTVERKDLSNLCVQCVICTADQKKTYQFCWQCQKEWKGSAPRSDRCSNDGCINRDLQLLQTCKDISLPDVKGVTSCPSVRACPVCGMKVEHNRMYCKNVTCPRCRLTFCFVCLKPKSECCKSSSPYRICPGGVAPRQTRIPVWKK</sequence>
<keyword evidence="8" id="KW-0862">Zinc</keyword>
<evidence type="ECO:0008006" key="13">
    <source>
        <dbReference type="Google" id="ProtNLM"/>
    </source>
</evidence>
<evidence type="ECO:0000256" key="7">
    <source>
        <dbReference type="ARBA" id="ARBA00022786"/>
    </source>
</evidence>
<dbReference type="InterPro" id="IPR029071">
    <property type="entry name" value="Ubiquitin-like_domsf"/>
</dbReference>
<dbReference type="STRING" id="33528.ENSGAFP00000005269"/>
<dbReference type="PROSITE" id="PS51873">
    <property type="entry name" value="TRIAD"/>
    <property type="match status" value="1"/>
</dbReference>
<evidence type="ECO:0000313" key="11">
    <source>
        <dbReference type="EMBL" id="PWA28873.1"/>
    </source>
</evidence>
<evidence type="ECO:0000256" key="3">
    <source>
        <dbReference type="ARBA" id="ARBA00022679"/>
    </source>
</evidence>
<comment type="pathway">
    <text evidence="1">Protein modification; protein ubiquitination.</text>
</comment>
<evidence type="ECO:0000256" key="1">
    <source>
        <dbReference type="ARBA" id="ARBA00004906"/>
    </source>
</evidence>
<keyword evidence="2" id="KW-0597">Phosphoprotein</keyword>
<dbReference type="GO" id="GO:0009893">
    <property type="term" value="P:positive regulation of metabolic process"/>
    <property type="evidence" value="ECO:0007669"/>
    <property type="project" value="UniProtKB-ARBA"/>
</dbReference>
<dbReference type="InterPro" id="IPR050158">
    <property type="entry name" value="Ubiquitin_ubiquitin-like"/>
</dbReference>
<evidence type="ECO:0000259" key="10">
    <source>
        <dbReference type="PROSITE" id="PS51873"/>
    </source>
</evidence>
<feature type="domain" description="Ubiquitin-like" evidence="9">
    <location>
        <begin position="30"/>
        <end position="85"/>
    </location>
</feature>
<keyword evidence="3" id="KW-0808">Transferase</keyword>
<dbReference type="PANTHER" id="PTHR10666">
    <property type="entry name" value="UBIQUITIN"/>
    <property type="match status" value="1"/>
</dbReference>
<dbReference type="CDD" id="cd20336">
    <property type="entry name" value="Rcat_RBR"/>
    <property type="match status" value="1"/>
</dbReference>
<evidence type="ECO:0000256" key="4">
    <source>
        <dbReference type="ARBA" id="ARBA00022723"/>
    </source>
</evidence>
<dbReference type="Pfam" id="PF00240">
    <property type="entry name" value="ubiquitin"/>
    <property type="match status" value="1"/>
</dbReference>
<gene>
    <name evidence="11" type="ORF">CCH79_00012892</name>
</gene>
<dbReference type="InterPro" id="IPR000626">
    <property type="entry name" value="Ubiquitin-like_dom"/>
</dbReference>
<keyword evidence="12" id="KW-1185">Reference proteome</keyword>
<evidence type="ECO:0000256" key="6">
    <source>
        <dbReference type="ARBA" id="ARBA00022771"/>
    </source>
</evidence>
<proteinExistence type="predicted"/>
<reference evidence="11 12" key="1">
    <citation type="journal article" date="2018" name="G3 (Bethesda)">
        <title>A High-Quality Reference Genome for the Invasive Mosquitofish Gambusia affinis Using a Chicago Library.</title>
        <authorList>
            <person name="Hoffberg S.L."/>
            <person name="Troendle N.J."/>
            <person name="Glenn T.C."/>
            <person name="Mahmud O."/>
            <person name="Louha S."/>
            <person name="Chalopin D."/>
            <person name="Bennetzen J.L."/>
            <person name="Mauricio R."/>
        </authorList>
    </citation>
    <scope>NUCLEOTIDE SEQUENCE [LARGE SCALE GENOMIC DNA]</scope>
    <source>
        <strain evidence="11">NE01/NJP1002.9</strain>
        <tissue evidence="11">Muscle</tissue>
    </source>
</reference>
<dbReference type="EMBL" id="NHOQ01000739">
    <property type="protein sequence ID" value="PWA28873.1"/>
    <property type="molecule type" value="Genomic_DNA"/>
</dbReference>
<name>A0A315W256_GAMAF</name>
<dbReference type="GO" id="GO:0016740">
    <property type="term" value="F:transferase activity"/>
    <property type="evidence" value="ECO:0007669"/>
    <property type="project" value="UniProtKB-KW"/>
</dbReference>
<accession>A0A315W256</accession>
<keyword evidence="6" id="KW-0863">Zinc-finger</keyword>
<organism evidence="11 12">
    <name type="scientific">Gambusia affinis</name>
    <name type="common">Western mosquitofish</name>
    <name type="synonym">Heterandria affinis</name>
    <dbReference type="NCBI Taxonomy" id="33528"/>
    <lineage>
        <taxon>Eukaryota</taxon>
        <taxon>Metazoa</taxon>
        <taxon>Chordata</taxon>
        <taxon>Craniata</taxon>
        <taxon>Vertebrata</taxon>
        <taxon>Euteleostomi</taxon>
        <taxon>Actinopterygii</taxon>
        <taxon>Neopterygii</taxon>
        <taxon>Teleostei</taxon>
        <taxon>Neoteleostei</taxon>
        <taxon>Acanthomorphata</taxon>
        <taxon>Ovalentaria</taxon>
        <taxon>Atherinomorphae</taxon>
        <taxon>Cyprinodontiformes</taxon>
        <taxon>Poeciliidae</taxon>
        <taxon>Poeciliinae</taxon>
        <taxon>Gambusia</taxon>
    </lineage>
</organism>
<dbReference type="AlphaFoldDB" id="A0A315W256"/>
<dbReference type="SUPFAM" id="SSF57850">
    <property type="entry name" value="RING/U-box"/>
    <property type="match status" value="1"/>
</dbReference>
<feature type="domain" description="RING-type" evidence="10">
    <location>
        <begin position="190"/>
        <end position="434"/>
    </location>
</feature>
<evidence type="ECO:0000313" key="12">
    <source>
        <dbReference type="Proteomes" id="UP000250572"/>
    </source>
</evidence>
<dbReference type="SUPFAM" id="SSF54236">
    <property type="entry name" value="Ubiquitin-like"/>
    <property type="match status" value="1"/>
</dbReference>
<keyword evidence="4" id="KW-0479">Metal-binding</keyword>
<dbReference type="SMART" id="SM00213">
    <property type="entry name" value="UBQ"/>
    <property type="match status" value="1"/>
</dbReference>
<dbReference type="InterPro" id="IPR044066">
    <property type="entry name" value="TRIAD_supradom"/>
</dbReference>
<dbReference type="GO" id="GO:0008270">
    <property type="term" value="F:zinc ion binding"/>
    <property type="evidence" value="ECO:0007669"/>
    <property type="project" value="UniProtKB-KW"/>
</dbReference>
<dbReference type="Proteomes" id="UP000250572">
    <property type="component" value="Unassembled WGS sequence"/>
</dbReference>